<proteinExistence type="inferred from homology"/>
<dbReference type="PANTHER" id="PTHR22911">
    <property type="entry name" value="ACYL-MALONYL CONDENSING ENZYME-RELATED"/>
    <property type="match status" value="1"/>
</dbReference>
<dbReference type="Proteomes" id="UP000325785">
    <property type="component" value="Chromosome"/>
</dbReference>
<feature type="transmembrane region" description="Helical" evidence="6">
    <location>
        <begin position="253"/>
        <end position="269"/>
    </location>
</feature>
<dbReference type="PROSITE" id="PS51257">
    <property type="entry name" value="PROKAR_LIPOPROTEIN"/>
    <property type="match status" value="1"/>
</dbReference>
<feature type="transmembrane region" description="Helical" evidence="6">
    <location>
        <begin position="138"/>
        <end position="156"/>
    </location>
</feature>
<feature type="transmembrane region" description="Helical" evidence="6">
    <location>
        <begin position="220"/>
        <end position="241"/>
    </location>
</feature>
<evidence type="ECO:0000313" key="8">
    <source>
        <dbReference type="EMBL" id="QEW28079.1"/>
    </source>
</evidence>
<dbReference type="Gene3D" id="1.10.3730.20">
    <property type="match status" value="1"/>
</dbReference>
<keyword evidence="4 6" id="KW-1133">Transmembrane helix</keyword>
<comment type="subcellular location">
    <subcellularLocation>
        <location evidence="1">Membrane</location>
        <topology evidence="1">Multi-pass membrane protein</topology>
    </subcellularLocation>
</comment>
<evidence type="ECO:0000259" key="7">
    <source>
        <dbReference type="Pfam" id="PF00892"/>
    </source>
</evidence>
<feature type="transmembrane region" description="Helical" evidence="6">
    <location>
        <begin position="109"/>
        <end position="129"/>
    </location>
</feature>
<dbReference type="KEGG" id="rid:RIdsm_03904"/>
<accession>A0A5P3AFD1</accession>
<dbReference type="InterPro" id="IPR000620">
    <property type="entry name" value="EamA_dom"/>
</dbReference>
<gene>
    <name evidence="8" type="ORF">RIdsm_03904</name>
</gene>
<dbReference type="EMBL" id="CP031598">
    <property type="protein sequence ID" value="QEW28079.1"/>
    <property type="molecule type" value="Genomic_DNA"/>
</dbReference>
<evidence type="ECO:0000256" key="5">
    <source>
        <dbReference type="ARBA" id="ARBA00023136"/>
    </source>
</evidence>
<evidence type="ECO:0000313" key="9">
    <source>
        <dbReference type="Proteomes" id="UP000325785"/>
    </source>
</evidence>
<dbReference type="GO" id="GO:0016020">
    <property type="term" value="C:membrane"/>
    <property type="evidence" value="ECO:0007669"/>
    <property type="project" value="UniProtKB-SubCell"/>
</dbReference>
<protein>
    <submittedName>
        <fullName evidence="8">EamA-like transporter family protein</fullName>
    </submittedName>
</protein>
<dbReference type="Pfam" id="PF00892">
    <property type="entry name" value="EamA"/>
    <property type="match status" value="1"/>
</dbReference>
<feature type="transmembrane region" description="Helical" evidence="6">
    <location>
        <begin position="162"/>
        <end position="179"/>
    </location>
</feature>
<reference evidence="8 9" key="1">
    <citation type="submission" date="2018-08" db="EMBL/GenBank/DDBJ databases">
        <title>Genetic Globetrotter - A new plasmid hitch-hiking vast phylogenetic and geographic distances.</title>
        <authorList>
            <person name="Vollmers J."/>
            <person name="Petersen J."/>
        </authorList>
    </citation>
    <scope>NUCLEOTIDE SEQUENCE [LARGE SCALE GENOMIC DNA]</scope>
    <source>
        <strain evidence="8 9">DSM 26383</strain>
    </source>
</reference>
<name>A0A5P3AFD1_9RHOB</name>
<evidence type="ECO:0000256" key="3">
    <source>
        <dbReference type="ARBA" id="ARBA00022692"/>
    </source>
</evidence>
<dbReference type="AlphaFoldDB" id="A0A5P3AFD1"/>
<feature type="transmembrane region" description="Helical" evidence="6">
    <location>
        <begin position="275"/>
        <end position="293"/>
    </location>
</feature>
<evidence type="ECO:0000256" key="2">
    <source>
        <dbReference type="ARBA" id="ARBA00009853"/>
    </source>
</evidence>
<organism evidence="8 9">
    <name type="scientific">Roseovarius indicus</name>
    <dbReference type="NCBI Taxonomy" id="540747"/>
    <lineage>
        <taxon>Bacteria</taxon>
        <taxon>Pseudomonadati</taxon>
        <taxon>Pseudomonadota</taxon>
        <taxon>Alphaproteobacteria</taxon>
        <taxon>Rhodobacterales</taxon>
        <taxon>Roseobacteraceae</taxon>
        <taxon>Roseovarius</taxon>
    </lineage>
</organism>
<feature type="transmembrane region" description="Helical" evidence="6">
    <location>
        <begin position="47"/>
        <end position="69"/>
    </location>
</feature>
<feature type="domain" description="EamA" evidence="7">
    <location>
        <begin position="19"/>
        <end position="152"/>
    </location>
</feature>
<feature type="transmembrane region" description="Helical" evidence="6">
    <location>
        <begin position="21"/>
        <end position="41"/>
    </location>
</feature>
<dbReference type="InterPro" id="IPR037185">
    <property type="entry name" value="EmrE-like"/>
</dbReference>
<keyword evidence="3 6" id="KW-0812">Transmembrane</keyword>
<comment type="similarity">
    <text evidence="2">Belongs to the drug/metabolite transporter (DMT) superfamily. 10 TMS drug/metabolite exporter (DME) (TC 2.A.7.3) family.</text>
</comment>
<evidence type="ECO:0000256" key="6">
    <source>
        <dbReference type="SAM" id="Phobius"/>
    </source>
</evidence>
<evidence type="ECO:0000256" key="1">
    <source>
        <dbReference type="ARBA" id="ARBA00004141"/>
    </source>
</evidence>
<feature type="transmembrane region" description="Helical" evidence="6">
    <location>
        <begin position="191"/>
        <end position="214"/>
    </location>
</feature>
<keyword evidence="5 6" id="KW-0472">Membrane</keyword>
<sequence length="311" mass="33885">MPFKTTGNPRNMARSDNLTGALLMMASMACFTLNDTMMKLMAGDVPLFQLLFLRGVFTTAAVAVIAWRMGAFGARVPRRDWWIILWRTVGETGAAYFFLTALFNMPLANVTSILAALPLTITLAAAVFLREPVGWKRLAAIVVGFGGVLLIVRPGASDFNVFSLYALTAVGFVTLRDLSTRRLSKETPSMLVTLITSAAIMVFFGLGSLAGEWAQMDGRALGLTVGASVMIIGGYLFSIMVMRVGEIGFTAPFRYTGLIWALVLGWLAFGDWPETITLVGAAIVSGSGLFTLYRESRQARRKYAVQALRRH</sequence>
<dbReference type="PANTHER" id="PTHR22911:SF6">
    <property type="entry name" value="SOLUTE CARRIER FAMILY 35 MEMBER G1"/>
    <property type="match status" value="1"/>
</dbReference>
<feature type="transmembrane region" description="Helical" evidence="6">
    <location>
        <begin position="81"/>
        <end position="103"/>
    </location>
</feature>
<evidence type="ECO:0000256" key="4">
    <source>
        <dbReference type="ARBA" id="ARBA00022989"/>
    </source>
</evidence>
<dbReference type="SUPFAM" id="SSF103481">
    <property type="entry name" value="Multidrug resistance efflux transporter EmrE"/>
    <property type="match status" value="2"/>
</dbReference>